<proteinExistence type="predicted"/>
<evidence type="ECO:0000313" key="2">
    <source>
        <dbReference type="EMBL" id="SEQ42670.1"/>
    </source>
</evidence>
<dbReference type="Proteomes" id="UP000183658">
    <property type="component" value="Unassembled WGS sequence"/>
</dbReference>
<dbReference type="EMBL" id="FOFZ01000002">
    <property type="protein sequence ID" value="SEQ42670.1"/>
    <property type="molecule type" value="Genomic_DNA"/>
</dbReference>
<dbReference type="Pfam" id="PF11188">
    <property type="entry name" value="DUF2975"/>
    <property type="match status" value="1"/>
</dbReference>
<reference evidence="3" key="1">
    <citation type="submission" date="2016-10" db="EMBL/GenBank/DDBJ databases">
        <authorList>
            <person name="Varghese N."/>
            <person name="Submissions S."/>
        </authorList>
    </citation>
    <scope>NUCLEOTIDE SEQUENCE [LARGE SCALE GENOMIC DNA]</scope>
    <source>
        <strain evidence="3">DSM 15719</strain>
    </source>
</reference>
<keyword evidence="1" id="KW-1133">Transmembrane helix</keyword>
<accession>A0A1H9FXQ5</accession>
<dbReference type="OrthoDB" id="1448668at2"/>
<dbReference type="InterPro" id="IPR021354">
    <property type="entry name" value="DUF2975"/>
</dbReference>
<keyword evidence="1" id="KW-0472">Membrane</keyword>
<organism evidence="2 3">
    <name type="scientific">Flavobacterium frigoris</name>
    <dbReference type="NCBI Taxonomy" id="229204"/>
    <lineage>
        <taxon>Bacteria</taxon>
        <taxon>Pseudomonadati</taxon>
        <taxon>Bacteroidota</taxon>
        <taxon>Flavobacteriia</taxon>
        <taxon>Flavobacteriales</taxon>
        <taxon>Flavobacteriaceae</taxon>
        <taxon>Flavobacterium</taxon>
    </lineage>
</organism>
<protein>
    <recommendedName>
        <fullName evidence="4">DUF2975 domain-containing protein</fullName>
    </recommendedName>
</protein>
<name>A0A1H9FXQ5_FLAFI</name>
<keyword evidence="1" id="KW-0812">Transmembrane</keyword>
<dbReference type="AlphaFoldDB" id="A0A1H9FXQ5"/>
<keyword evidence="3" id="KW-1185">Reference proteome</keyword>
<sequence length="184" mass="21374">MFVMNYKNLKDIIMKKLTYLKFFINLFFFASIVSSISLLFNLSKVLFDYKIQRPFQIENIDLLLSGVNLKIVLSFITISSFVLIYGIYLLKKVVLLFMENKIFDDQVILLLNKIGKVLILSTILKEIPILCFKIFSFQEIGIGSKNVNYIGFHFPIITLALFFMVLSEVFKIAKNLKDENELTV</sequence>
<evidence type="ECO:0008006" key="4">
    <source>
        <dbReference type="Google" id="ProtNLM"/>
    </source>
</evidence>
<feature type="transmembrane region" description="Helical" evidence="1">
    <location>
        <begin position="20"/>
        <end position="40"/>
    </location>
</feature>
<evidence type="ECO:0000313" key="3">
    <source>
        <dbReference type="Proteomes" id="UP000183658"/>
    </source>
</evidence>
<feature type="transmembrane region" description="Helical" evidence="1">
    <location>
        <begin position="71"/>
        <end position="90"/>
    </location>
</feature>
<feature type="transmembrane region" description="Helical" evidence="1">
    <location>
        <begin position="149"/>
        <end position="170"/>
    </location>
</feature>
<evidence type="ECO:0000256" key="1">
    <source>
        <dbReference type="SAM" id="Phobius"/>
    </source>
</evidence>
<gene>
    <name evidence="2" type="ORF">SAMN05444355_102326</name>
</gene>